<comment type="catalytic activity">
    <reaction evidence="1">
        <text>Random hydrolysis of (1-&gt;4)-beta-D-mannosidic linkages in mannans, galactomannans and glucomannans.</text>
        <dbReference type="EC" id="3.2.1.78"/>
    </reaction>
</comment>
<dbReference type="EMBL" id="MU854752">
    <property type="protein sequence ID" value="KAK4031590.1"/>
    <property type="molecule type" value="Genomic_DNA"/>
</dbReference>
<dbReference type="GO" id="GO:0046355">
    <property type="term" value="P:mannan catabolic process"/>
    <property type="evidence" value="ECO:0007669"/>
    <property type="project" value="UniProtKB-ARBA"/>
</dbReference>
<dbReference type="PANTHER" id="PTHR31451">
    <property type="match status" value="1"/>
</dbReference>
<sequence length="413" mass="46335">MYVPASKLLAASLLALTATAAPKRPGHPKDFVTVEGGKFKLSGKDFNFAGSNAYYFPFNGNQQDIENGLTAAKKAGLSVFRTWGFNDKNSTYIPDGLPQYGGEGAGPSDVVFQWWHPNGTSSINLSGFDKVVKAAEKVGIKLLVALTNNWADYGGMDVYTVNLGGKYHDDFYTAPKIKDAFKRYVKEMVTRYKDSSAIFAWELANEPRCGGDSVRNLLPSDNCTPEVLSSWVSEMSAYVKKLDRHHLVTWGGEGGFNRESDDWAYNGKDGGDFDHELSIDTIDFGVFHSYPDWWSKTVEWTDQWIRDHAESGRKAGKPVVHEEYGWLTPDKRLEYTGKVDNRTRVEVLGGWQKTTVAEKLAGSMYWQFGFSDYSYGRNHDDGFTIYLDDEEAQTLVYQHAKDMNALNGRRSVE</sequence>
<name>A0AAN6SLK9_9PEZI</name>
<keyword evidence="6 11" id="KW-0732">Signal</keyword>
<comment type="subcellular location">
    <subcellularLocation>
        <location evidence="2">Secreted</location>
    </subcellularLocation>
</comment>
<dbReference type="GO" id="GO:0005576">
    <property type="term" value="C:extracellular region"/>
    <property type="evidence" value="ECO:0007669"/>
    <property type="project" value="UniProtKB-SubCell"/>
</dbReference>
<dbReference type="EC" id="3.2.1.78" evidence="4"/>
<dbReference type="InterPro" id="IPR001547">
    <property type="entry name" value="Glyco_hydro_5"/>
</dbReference>
<keyword evidence="5" id="KW-0964">Secreted</keyword>
<dbReference type="Gene3D" id="3.20.20.80">
    <property type="entry name" value="Glycosidases"/>
    <property type="match status" value="1"/>
</dbReference>
<evidence type="ECO:0000256" key="7">
    <source>
        <dbReference type="ARBA" id="ARBA00022801"/>
    </source>
</evidence>
<feature type="domain" description="Glycoside hydrolase family 5" evidence="12">
    <location>
        <begin position="29"/>
        <end position="368"/>
    </location>
</feature>
<keyword evidence="14" id="KW-1185">Reference proteome</keyword>
<feature type="chain" id="PRO_5043039811" description="Mannan endo-1,4-beta-mannosidase A" evidence="11">
    <location>
        <begin position="21"/>
        <end position="413"/>
    </location>
</feature>
<dbReference type="GO" id="GO:0016985">
    <property type="term" value="F:mannan endo-1,4-beta-mannosidase activity"/>
    <property type="evidence" value="ECO:0007669"/>
    <property type="project" value="UniProtKB-EC"/>
</dbReference>
<dbReference type="PANTHER" id="PTHR31451:SF21">
    <property type="entry name" value="MANNAN ENDO-1,4-BETA-MANNOSIDASE C"/>
    <property type="match status" value="1"/>
</dbReference>
<evidence type="ECO:0000256" key="6">
    <source>
        <dbReference type="ARBA" id="ARBA00022729"/>
    </source>
</evidence>
<evidence type="ECO:0000313" key="14">
    <source>
        <dbReference type="Proteomes" id="UP001303115"/>
    </source>
</evidence>
<organism evidence="13 14">
    <name type="scientific">Parachaetomium inaequale</name>
    <dbReference type="NCBI Taxonomy" id="2588326"/>
    <lineage>
        <taxon>Eukaryota</taxon>
        <taxon>Fungi</taxon>
        <taxon>Dikarya</taxon>
        <taxon>Ascomycota</taxon>
        <taxon>Pezizomycotina</taxon>
        <taxon>Sordariomycetes</taxon>
        <taxon>Sordariomycetidae</taxon>
        <taxon>Sordariales</taxon>
        <taxon>Chaetomiaceae</taxon>
        <taxon>Parachaetomium</taxon>
    </lineage>
</organism>
<evidence type="ECO:0000256" key="1">
    <source>
        <dbReference type="ARBA" id="ARBA00001678"/>
    </source>
</evidence>
<comment type="similarity">
    <text evidence="3">Belongs to the glycosyl hydrolase 5 (cellulase A) family.</text>
</comment>
<evidence type="ECO:0000256" key="4">
    <source>
        <dbReference type="ARBA" id="ARBA00012706"/>
    </source>
</evidence>
<comment type="caution">
    <text evidence="13">The sequence shown here is derived from an EMBL/GenBank/DDBJ whole genome shotgun (WGS) entry which is preliminary data.</text>
</comment>
<dbReference type="Proteomes" id="UP001303115">
    <property type="component" value="Unassembled WGS sequence"/>
</dbReference>
<evidence type="ECO:0000256" key="10">
    <source>
        <dbReference type="ARBA" id="ARBA00077212"/>
    </source>
</evidence>
<protein>
    <recommendedName>
        <fullName evidence="9">Mannan endo-1,4-beta-mannosidase A</fullName>
        <ecNumber evidence="4">3.2.1.78</ecNumber>
    </recommendedName>
    <alternativeName>
        <fullName evidence="10">Endo-beta-1,4-mannanase A</fullName>
    </alternativeName>
</protein>
<evidence type="ECO:0000256" key="5">
    <source>
        <dbReference type="ARBA" id="ARBA00022525"/>
    </source>
</evidence>
<dbReference type="FunFam" id="3.20.20.80:FF:000076">
    <property type="entry name" value="Mannan endo-1,4-beta-mannosidase A"/>
    <property type="match status" value="1"/>
</dbReference>
<evidence type="ECO:0000259" key="12">
    <source>
        <dbReference type="Pfam" id="PF26410"/>
    </source>
</evidence>
<evidence type="ECO:0000256" key="3">
    <source>
        <dbReference type="ARBA" id="ARBA00005641"/>
    </source>
</evidence>
<proteinExistence type="inferred from homology"/>
<keyword evidence="7 13" id="KW-0378">Hydrolase</keyword>
<evidence type="ECO:0000256" key="8">
    <source>
        <dbReference type="ARBA" id="ARBA00023295"/>
    </source>
</evidence>
<evidence type="ECO:0000256" key="11">
    <source>
        <dbReference type="SAM" id="SignalP"/>
    </source>
</evidence>
<dbReference type="Pfam" id="PF26410">
    <property type="entry name" value="GH5_mannosidase"/>
    <property type="match status" value="1"/>
</dbReference>
<evidence type="ECO:0000256" key="2">
    <source>
        <dbReference type="ARBA" id="ARBA00004613"/>
    </source>
</evidence>
<feature type="signal peptide" evidence="11">
    <location>
        <begin position="1"/>
        <end position="20"/>
    </location>
</feature>
<gene>
    <name evidence="13" type="ORF">C8A01DRAFT_21215</name>
</gene>
<dbReference type="SUPFAM" id="SSF51445">
    <property type="entry name" value="(Trans)glycosidases"/>
    <property type="match status" value="1"/>
</dbReference>
<dbReference type="InterPro" id="IPR045053">
    <property type="entry name" value="MAN-like"/>
</dbReference>
<evidence type="ECO:0000313" key="13">
    <source>
        <dbReference type="EMBL" id="KAK4031590.1"/>
    </source>
</evidence>
<dbReference type="InterPro" id="IPR017853">
    <property type="entry name" value="GH"/>
</dbReference>
<accession>A0AAN6SLK9</accession>
<keyword evidence="8" id="KW-0326">Glycosidase</keyword>
<reference evidence="14" key="1">
    <citation type="journal article" date="2023" name="Mol. Phylogenet. Evol.">
        <title>Genome-scale phylogeny and comparative genomics of the fungal order Sordariales.</title>
        <authorList>
            <person name="Hensen N."/>
            <person name="Bonometti L."/>
            <person name="Westerberg I."/>
            <person name="Brannstrom I.O."/>
            <person name="Guillou S."/>
            <person name="Cros-Aarteil S."/>
            <person name="Calhoun S."/>
            <person name="Haridas S."/>
            <person name="Kuo A."/>
            <person name="Mondo S."/>
            <person name="Pangilinan J."/>
            <person name="Riley R."/>
            <person name="LaButti K."/>
            <person name="Andreopoulos B."/>
            <person name="Lipzen A."/>
            <person name="Chen C."/>
            <person name="Yan M."/>
            <person name="Daum C."/>
            <person name="Ng V."/>
            <person name="Clum A."/>
            <person name="Steindorff A."/>
            <person name="Ohm R.A."/>
            <person name="Martin F."/>
            <person name="Silar P."/>
            <person name="Natvig D.O."/>
            <person name="Lalanne C."/>
            <person name="Gautier V."/>
            <person name="Ament-Velasquez S.L."/>
            <person name="Kruys A."/>
            <person name="Hutchinson M.I."/>
            <person name="Powell A.J."/>
            <person name="Barry K."/>
            <person name="Miller A.N."/>
            <person name="Grigoriev I.V."/>
            <person name="Debuchy R."/>
            <person name="Gladieux P."/>
            <person name="Hiltunen Thoren M."/>
            <person name="Johannesson H."/>
        </authorList>
    </citation>
    <scope>NUCLEOTIDE SEQUENCE [LARGE SCALE GENOMIC DNA]</scope>
    <source>
        <strain evidence="14">CBS 284.82</strain>
    </source>
</reference>
<dbReference type="AlphaFoldDB" id="A0AAN6SLK9"/>
<evidence type="ECO:0000256" key="9">
    <source>
        <dbReference type="ARBA" id="ARBA00068505"/>
    </source>
</evidence>